<dbReference type="AlphaFoldDB" id="A0A674PA64"/>
<dbReference type="GO" id="GO:0005737">
    <property type="term" value="C:cytoplasm"/>
    <property type="evidence" value="ECO:0007669"/>
    <property type="project" value="UniProtKB-SubCell"/>
</dbReference>
<dbReference type="InterPro" id="IPR033492">
    <property type="entry name" value="Trim54_Bbox2_Zfn"/>
</dbReference>
<dbReference type="PROSITE" id="PS00518">
    <property type="entry name" value="ZF_RING_1"/>
    <property type="match status" value="1"/>
</dbReference>
<evidence type="ECO:0000256" key="15">
    <source>
        <dbReference type="SAM" id="MobiDB-lite"/>
    </source>
</evidence>
<keyword evidence="5" id="KW-0963">Cytoplasm</keyword>
<keyword evidence="7" id="KW-0493">Microtubule</keyword>
<reference evidence="18" key="3">
    <citation type="submission" date="2025-09" db="UniProtKB">
        <authorList>
            <consortium name="Ensembl"/>
        </authorList>
    </citation>
    <scope>IDENTIFICATION</scope>
</reference>
<feature type="domain" description="RING-type" evidence="16">
    <location>
        <begin position="19"/>
        <end position="69"/>
    </location>
</feature>
<evidence type="ECO:0000256" key="13">
    <source>
        <dbReference type="ARBA" id="ARBA00023242"/>
    </source>
</evidence>
<protein>
    <recommendedName>
        <fullName evidence="4">Tripartite motif-containing protein 54</fullName>
    </recommendedName>
</protein>
<dbReference type="GO" id="GO:0005874">
    <property type="term" value="C:microtubule"/>
    <property type="evidence" value="ECO:0007669"/>
    <property type="project" value="UniProtKB-KW"/>
</dbReference>
<evidence type="ECO:0000256" key="9">
    <source>
        <dbReference type="ARBA" id="ARBA00022771"/>
    </source>
</evidence>
<dbReference type="GO" id="GO:0070507">
    <property type="term" value="P:regulation of microtubule cytoskeleton organization"/>
    <property type="evidence" value="ECO:0007669"/>
    <property type="project" value="TreeGrafter"/>
</dbReference>
<dbReference type="Proteomes" id="UP000005226">
    <property type="component" value="Chromosome 22"/>
</dbReference>
<gene>
    <name evidence="18" type="primary">LOC115247922</name>
</gene>
<keyword evidence="8" id="KW-0479">Metal-binding</keyword>
<feature type="domain" description="B box-type" evidence="17">
    <location>
        <begin position="115"/>
        <end position="157"/>
    </location>
</feature>
<dbReference type="PROSITE" id="PS50089">
    <property type="entry name" value="ZF_RING_2"/>
    <property type="match status" value="1"/>
</dbReference>
<proteinExistence type="predicted"/>
<evidence type="ECO:0000313" key="19">
    <source>
        <dbReference type="Proteomes" id="UP000005226"/>
    </source>
</evidence>
<evidence type="ECO:0000256" key="14">
    <source>
        <dbReference type="PROSITE-ProRule" id="PRU00024"/>
    </source>
</evidence>
<evidence type="ECO:0000313" key="18">
    <source>
        <dbReference type="Ensembl" id="ENSTRUP00000082542.1"/>
    </source>
</evidence>
<keyword evidence="12" id="KW-0514">Muscle protein</keyword>
<evidence type="ECO:0000256" key="6">
    <source>
        <dbReference type="ARBA" id="ARBA00022679"/>
    </source>
</evidence>
<name>A0A674PA64_TAKRU</name>
<keyword evidence="19" id="KW-1185">Reference proteome</keyword>
<evidence type="ECO:0000256" key="1">
    <source>
        <dbReference type="ARBA" id="ARBA00003888"/>
    </source>
</evidence>
<dbReference type="InterPro" id="IPR000315">
    <property type="entry name" value="Znf_B-box"/>
</dbReference>
<evidence type="ECO:0000259" key="17">
    <source>
        <dbReference type="PROSITE" id="PS50119"/>
    </source>
</evidence>
<dbReference type="SUPFAM" id="SSF57845">
    <property type="entry name" value="B-box zinc-binding domain"/>
    <property type="match status" value="1"/>
</dbReference>
<dbReference type="InterPro" id="IPR001841">
    <property type="entry name" value="Znf_RING"/>
</dbReference>
<dbReference type="Gene3D" id="3.30.40.10">
    <property type="entry name" value="Zinc/RING finger domain, C3HC4 (zinc finger)"/>
    <property type="match status" value="1"/>
</dbReference>
<dbReference type="Gene3D" id="3.30.160.60">
    <property type="entry name" value="Classic Zinc Finger"/>
    <property type="match status" value="1"/>
</dbReference>
<dbReference type="Pfam" id="PF13445">
    <property type="entry name" value="zf-RING_UBOX"/>
    <property type="match status" value="1"/>
</dbReference>
<dbReference type="FunFam" id="3.30.40.10:FF:000014">
    <property type="entry name" value="probable E3 ubiquitin-protein ligase MID2"/>
    <property type="match status" value="1"/>
</dbReference>
<dbReference type="InterPro" id="IPR017907">
    <property type="entry name" value="Znf_RING_CS"/>
</dbReference>
<dbReference type="GeneTree" id="ENSGT00940000154004"/>
<reference evidence="18" key="2">
    <citation type="submission" date="2025-08" db="UniProtKB">
        <authorList>
            <consortium name="Ensembl"/>
        </authorList>
    </citation>
    <scope>IDENTIFICATION</scope>
</reference>
<dbReference type="InterPro" id="IPR013083">
    <property type="entry name" value="Znf_RING/FYVE/PHD"/>
</dbReference>
<evidence type="ECO:0000256" key="5">
    <source>
        <dbReference type="ARBA" id="ARBA00022490"/>
    </source>
</evidence>
<keyword evidence="6" id="KW-0808">Transferase</keyword>
<sequence length="338" mass="37247">CSDLPAVLLMESLEKQLVCPICLEMFSKPVVILPCQHNLCRKCASNPYLSARSSSTLASGGRFRCPSCRHEVVLDRHGVYGLQRNLLVENIIDMYKQGSSSSAGHTSRPEAEVKQQQPMCEDHEEEKINIYCVSCSTPTCSLCKVFGAHKDCEVAPLESVFQSQKAELTDCVSLLVGNNERIQAVISQFLTGSLSTSRFQENGSRQKSKLCEAFDRLFALLEDRKCEMIVQINAEQEEKLDYIRGLRRKHSEHLENAAKLLETAIQTLDESEMALFLQVNLNTPEGSAEQQQHAAASANQQPAQPAGHQKCPEDPPTSKSPAPSPSTHPATPPPASQV</sequence>
<keyword evidence="11" id="KW-0175">Coiled coil</keyword>
<reference evidence="18 19" key="1">
    <citation type="journal article" date="2011" name="Genome Biol. Evol.">
        <title>Integration of the genetic map and genome assembly of fugu facilitates insights into distinct features of genome evolution in teleosts and mammals.</title>
        <authorList>
            <person name="Kai W."/>
            <person name="Kikuchi K."/>
            <person name="Tohari S."/>
            <person name="Chew A.K."/>
            <person name="Tay A."/>
            <person name="Fujiwara A."/>
            <person name="Hosoya S."/>
            <person name="Suetake H."/>
            <person name="Naruse K."/>
            <person name="Brenner S."/>
            <person name="Suzuki Y."/>
            <person name="Venkatesh B."/>
        </authorList>
    </citation>
    <scope>NUCLEOTIDE SEQUENCE [LARGE SCALE GENOMIC DNA]</scope>
</reference>
<evidence type="ECO:0000256" key="8">
    <source>
        <dbReference type="ARBA" id="ARBA00022723"/>
    </source>
</evidence>
<feature type="compositionally biased region" description="Pro residues" evidence="15">
    <location>
        <begin position="322"/>
        <end position="338"/>
    </location>
</feature>
<dbReference type="PROSITE" id="PS50119">
    <property type="entry name" value="ZF_BBOX"/>
    <property type="match status" value="1"/>
</dbReference>
<comment type="function">
    <text evidence="1">May bind and stabilize microtubules during myotubes formation.</text>
</comment>
<dbReference type="Pfam" id="PF00643">
    <property type="entry name" value="zf-B_box"/>
    <property type="match status" value="1"/>
</dbReference>
<keyword evidence="10" id="KW-0862">Zinc</keyword>
<dbReference type="SMART" id="SM00184">
    <property type="entry name" value="RING"/>
    <property type="match status" value="1"/>
</dbReference>
<dbReference type="SUPFAM" id="SSF57850">
    <property type="entry name" value="RING/U-box"/>
    <property type="match status" value="1"/>
</dbReference>
<dbReference type="GO" id="GO:0005634">
    <property type="term" value="C:nucleus"/>
    <property type="evidence" value="ECO:0007669"/>
    <property type="project" value="UniProtKB-SubCell"/>
</dbReference>
<dbReference type="Ensembl" id="ENSTRUT00000064594.1">
    <property type="protein sequence ID" value="ENSTRUP00000082542.1"/>
    <property type="gene ID" value="ENSTRUG00000032632.1"/>
</dbReference>
<dbReference type="SMART" id="SM00336">
    <property type="entry name" value="BBOX"/>
    <property type="match status" value="1"/>
</dbReference>
<evidence type="ECO:0000256" key="4">
    <source>
        <dbReference type="ARBA" id="ARBA00014725"/>
    </source>
</evidence>
<evidence type="ECO:0000256" key="12">
    <source>
        <dbReference type="ARBA" id="ARBA00023179"/>
    </source>
</evidence>
<evidence type="ECO:0000259" key="16">
    <source>
        <dbReference type="PROSITE" id="PS50089"/>
    </source>
</evidence>
<feature type="region of interest" description="Disordered" evidence="15">
    <location>
        <begin position="284"/>
        <end position="338"/>
    </location>
</feature>
<dbReference type="GO" id="GO:0008270">
    <property type="term" value="F:zinc ion binding"/>
    <property type="evidence" value="ECO:0007669"/>
    <property type="project" value="UniProtKB-KW"/>
</dbReference>
<evidence type="ECO:0000256" key="7">
    <source>
        <dbReference type="ARBA" id="ARBA00022701"/>
    </source>
</evidence>
<feature type="compositionally biased region" description="Low complexity" evidence="15">
    <location>
        <begin position="288"/>
        <end position="306"/>
    </location>
</feature>
<dbReference type="Gene3D" id="1.20.5.170">
    <property type="match status" value="1"/>
</dbReference>
<dbReference type="PANTHER" id="PTHR24099:SF17">
    <property type="entry name" value="TRIPARTITE MOTIF CONTAINING 55"/>
    <property type="match status" value="1"/>
</dbReference>
<organism evidence="18 19">
    <name type="scientific">Takifugu rubripes</name>
    <name type="common">Japanese pufferfish</name>
    <name type="synonym">Fugu rubripes</name>
    <dbReference type="NCBI Taxonomy" id="31033"/>
    <lineage>
        <taxon>Eukaryota</taxon>
        <taxon>Metazoa</taxon>
        <taxon>Chordata</taxon>
        <taxon>Craniata</taxon>
        <taxon>Vertebrata</taxon>
        <taxon>Euteleostomi</taxon>
        <taxon>Actinopterygii</taxon>
        <taxon>Neopterygii</taxon>
        <taxon>Teleostei</taxon>
        <taxon>Neoteleostei</taxon>
        <taxon>Acanthomorphata</taxon>
        <taxon>Eupercaria</taxon>
        <taxon>Tetraodontiformes</taxon>
        <taxon>Tetradontoidea</taxon>
        <taxon>Tetraodontidae</taxon>
        <taxon>Takifugu</taxon>
    </lineage>
</organism>
<dbReference type="InterPro" id="IPR050617">
    <property type="entry name" value="E3_ligase_FN3/SPRY"/>
</dbReference>
<dbReference type="GO" id="GO:0016740">
    <property type="term" value="F:transferase activity"/>
    <property type="evidence" value="ECO:0007669"/>
    <property type="project" value="UniProtKB-KW"/>
</dbReference>
<dbReference type="InterPro" id="IPR027370">
    <property type="entry name" value="Znf-RING_euk"/>
</dbReference>
<keyword evidence="13" id="KW-0539">Nucleus</keyword>
<keyword evidence="9 14" id="KW-0863">Zinc-finger</keyword>
<evidence type="ECO:0000256" key="2">
    <source>
        <dbReference type="ARBA" id="ARBA00004123"/>
    </source>
</evidence>
<dbReference type="PANTHER" id="PTHR24099">
    <property type="entry name" value="E3 UBIQUITIN-PROTEIN LIGASE TRIM36-RELATED"/>
    <property type="match status" value="1"/>
</dbReference>
<evidence type="ECO:0000256" key="10">
    <source>
        <dbReference type="ARBA" id="ARBA00022833"/>
    </source>
</evidence>
<dbReference type="CDD" id="cd19833">
    <property type="entry name" value="Bbox2_MuRF3_C-II"/>
    <property type="match status" value="1"/>
</dbReference>
<accession>A0A674PA64</accession>
<comment type="subcellular location">
    <subcellularLocation>
        <location evidence="3">Cytoplasm</location>
    </subcellularLocation>
    <subcellularLocation>
        <location evidence="2">Nucleus</location>
    </subcellularLocation>
</comment>
<evidence type="ECO:0000256" key="3">
    <source>
        <dbReference type="ARBA" id="ARBA00004496"/>
    </source>
</evidence>
<evidence type="ECO:0000256" key="11">
    <source>
        <dbReference type="ARBA" id="ARBA00023054"/>
    </source>
</evidence>